<feature type="coiled-coil region" evidence="2">
    <location>
        <begin position="507"/>
        <end position="534"/>
    </location>
</feature>
<dbReference type="Pfam" id="PF00027">
    <property type="entry name" value="cNMP_binding"/>
    <property type="match status" value="1"/>
</dbReference>
<feature type="region of interest" description="Disordered" evidence="3">
    <location>
        <begin position="1571"/>
        <end position="1609"/>
    </location>
</feature>
<dbReference type="InterPro" id="IPR018488">
    <property type="entry name" value="cNMP-bd_CS"/>
</dbReference>
<dbReference type="GO" id="GO:0031267">
    <property type="term" value="F:small GTPase binding"/>
    <property type="evidence" value="ECO:0007669"/>
    <property type="project" value="InterPro"/>
</dbReference>
<feature type="region of interest" description="Disordered" evidence="3">
    <location>
        <begin position="1535"/>
        <end position="1555"/>
    </location>
</feature>
<evidence type="ECO:0000256" key="3">
    <source>
        <dbReference type="SAM" id="MobiDB-lite"/>
    </source>
</evidence>
<keyword evidence="1" id="KW-0479">Metal-binding</keyword>
<dbReference type="SUPFAM" id="SSF51206">
    <property type="entry name" value="cAMP-binding domain-like"/>
    <property type="match status" value="1"/>
</dbReference>
<feature type="compositionally biased region" description="Basic and acidic residues" evidence="3">
    <location>
        <begin position="547"/>
        <end position="556"/>
    </location>
</feature>
<dbReference type="EMBL" id="JADGJD010000138">
    <property type="protein sequence ID" value="KAJ3054438.1"/>
    <property type="molecule type" value="Genomic_DNA"/>
</dbReference>
<feature type="compositionally biased region" description="Acidic residues" evidence="3">
    <location>
        <begin position="1571"/>
        <end position="1601"/>
    </location>
</feature>
<dbReference type="CDD" id="cd00038">
    <property type="entry name" value="CAP_ED"/>
    <property type="match status" value="1"/>
</dbReference>
<reference evidence="8" key="1">
    <citation type="submission" date="2020-05" db="EMBL/GenBank/DDBJ databases">
        <title>Phylogenomic resolution of chytrid fungi.</title>
        <authorList>
            <person name="Stajich J.E."/>
            <person name="Amses K."/>
            <person name="Simmons R."/>
            <person name="Seto K."/>
            <person name="Myers J."/>
            <person name="Bonds A."/>
            <person name="Quandt C.A."/>
            <person name="Barry K."/>
            <person name="Liu P."/>
            <person name="Grigoriev I."/>
            <person name="Longcore J.E."/>
            <person name="James T.Y."/>
        </authorList>
    </citation>
    <scope>NUCLEOTIDE SEQUENCE</scope>
    <source>
        <strain evidence="8">JEL0318</strain>
    </source>
</reference>
<evidence type="ECO:0000313" key="9">
    <source>
        <dbReference type="Proteomes" id="UP001212841"/>
    </source>
</evidence>
<dbReference type="Pfam" id="PF08389">
    <property type="entry name" value="Xpo1"/>
    <property type="match status" value="1"/>
</dbReference>
<keyword evidence="9" id="KW-1185">Reference proteome</keyword>
<feature type="region of interest" description="Disordered" evidence="3">
    <location>
        <begin position="1628"/>
        <end position="1660"/>
    </location>
</feature>
<dbReference type="Gene3D" id="1.25.10.10">
    <property type="entry name" value="Leucine-rich Repeat Variant"/>
    <property type="match status" value="1"/>
</dbReference>
<keyword evidence="1" id="KW-0862">Zinc</keyword>
<evidence type="ECO:0000256" key="2">
    <source>
        <dbReference type="SAM" id="Coils"/>
    </source>
</evidence>
<dbReference type="SUPFAM" id="SSF101152">
    <property type="entry name" value="Mob1/phocein"/>
    <property type="match status" value="1"/>
</dbReference>
<dbReference type="PROSITE" id="PS00888">
    <property type="entry name" value="CNMP_BINDING_1"/>
    <property type="match status" value="1"/>
</dbReference>
<dbReference type="CDD" id="cd17039">
    <property type="entry name" value="Ubl_ubiquitin_like"/>
    <property type="match status" value="1"/>
</dbReference>
<dbReference type="GO" id="GO:0006886">
    <property type="term" value="P:intracellular protein transport"/>
    <property type="evidence" value="ECO:0007669"/>
    <property type="project" value="InterPro"/>
</dbReference>
<feature type="domain" description="Cyclic nucleotide-binding" evidence="4">
    <location>
        <begin position="624"/>
        <end position="731"/>
    </location>
</feature>
<dbReference type="SUPFAM" id="SSF48371">
    <property type="entry name" value="ARM repeat"/>
    <property type="match status" value="1"/>
</dbReference>
<dbReference type="PRINTS" id="PR00103">
    <property type="entry name" value="CAMPKINASE"/>
</dbReference>
<feature type="compositionally biased region" description="Basic and acidic residues" evidence="3">
    <location>
        <begin position="453"/>
        <end position="472"/>
    </location>
</feature>
<dbReference type="InterPro" id="IPR014012">
    <property type="entry name" value="HSA_dom"/>
</dbReference>
<gene>
    <name evidence="8" type="primary">CRM1_2</name>
    <name evidence="8" type="ORF">HK097_001843</name>
</gene>
<dbReference type="InterPro" id="IPR000595">
    <property type="entry name" value="cNMP-bd_dom"/>
</dbReference>
<feature type="compositionally biased region" description="Gly residues" evidence="3">
    <location>
        <begin position="1636"/>
        <end position="1647"/>
    </location>
</feature>
<evidence type="ECO:0000259" key="6">
    <source>
        <dbReference type="PROSITE" id="PS50166"/>
    </source>
</evidence>
<feature type="binding site" evidence="1">
    <location>
        <position position="916"/>
    </location>
    <ligand>
        <name>Zn(2+)</name>
        <dbReference type="ChEBI" id="CHEBI:29105"/>
    </ligand>
</feature>
<feature type="compositionally biased region" description="Acidic residues" evidence="3">
    <location>
        <begin position="557"/>
        <end position="576"/>
    </location>
</feature>
<dbReference type="InterPro" id="IPR005301">
    <property type="entry name" value="MOB_kinase_act_fam"/>
</dbReference>
<dbReference type="InterPro" id="IPR018490">
    <property type="entry name" value="cNMP-bd_dom_sf"/>
</dbReference>
<dbReference type="PROSITE" id="PS50053">
    <property type="entry name" value="UBIQUITIN_2"/>
    <property type="match status" value="1"/>
</dbReference>
<protein>
    <submittedName>
        <fullName evidence="8">Karyopherin transporter</fullName>
    </submittedName>
</protein>
<evidence type="ECO:0000259" key="4">
    <source>
        <dbReference type="PROSITE" id="PS50042"/>
    </source>
</evidence>
<dbReference type="InterPro" id="IPR001494">
    <property type="entry name" value="Importin-beta_N"/>
</dbReference>
<dbReference type="PROSITE" id="PS51204">
    <property type="entry name" value="HSA"/>
    <property type="match status" value="1"/>
</dbReference>
<dbReference type="PANTHER" id="PTHR22599">
    <property type="entry name" value="MPS ONE BINDER KINASE ACTIVATOR-LIKE MOB"/>
    <property type="match status" value="1"/>
</dbReference>
<dbReference type="InterPro" id="IPR014710">
    <property type="entry name" value="RmlC-like_jellyroll"/>
</dbReference>
<dbReference type="SMART" id="SM00573">
    <property type="entry name" value="HSA"/>
    <property type="match status" value="1"/>
</dbReference>
<evidence type="ECO:0000256" key="1">
    <source>
        <dbReference type="PIRSR" id="PIRSR605301-1"/>
    </source>
</evidence>
<dbReference type="PROSITE" id="PS50166">
    <property type="entry name" value="IMPORTIN_B_NT"/>
    <property type="match status" value="1"/>
</dbReference>
<comment type="caution">
    <text evidence="8">The sequence shown here is derived from an EMBL/GenBank/DDBJ whole genome shotgun (WGS) entry which is preliminary data.</text>
</comment>
<dbReference type="InterPro" id="IPR016024">
    <property type="entry name" value="ARM-type_fold"/>
</dbReference>
<feature type="domain" description="Ubiquitin-like" evidence="5">
    <location>
        <begin position="993"/>
        <end position="1074"/>
    </location>
</feature>
<name>A0AAD5X4A6_9FUNG</name>
<feature type="binding site" evidence="1">
    <location>
        <position position="921"/>
    </location>
    <ligand>
        <name>Zn(2+)</name>
        <dbReference type="ChEBI" id="CHEBI:29105"/>
    </ligand>
</feature>
<proteinExistence type="predicted"/>
<dbReference type="Gene3D" id="3.10.20.90">
    <property type="entry name" value="Phosphatidylinositol 3-kinase Catalytic Subunit, Chain A, domain 1"/>
    <property type="match status" value="1"/>
</dbReference>
<feature type="domain" description="HSA" evidence="7">
    <location>
        <begin position="462"/>
        <end position="534"/>
    </location>
</feature>
<dbReference type="InterPro" id="IPR029071">
    <property type="entry name" value="Ubiquitin-like_domsf"/>
</dbReference>
<feature type="compositionally biased region" description="Basic residues" evidence="3">
    <location>
        <begin position="1141"/>
        <end position="1161"/>
    </location>
</feature>
<dbReference type="SMART" id="SM00100">
    <property type="entry name" value="cNMP"/>
    <property type="match status" value="1"/>
</dbReference>
<dbReference type="Pfam" id="PF03637">
    <property type="entry name" value="Mob1_phocein"/>
    <property type="match status" value="1"/>
</dbReference>
<keyword evidence="2" id="KW-0175">Coiled coil</keyword>
<dbReference type="SMART" id="SM01388">
    <property type="entry name" value="Mob1_phocein"/>
    <property type="match status" value="1"/>
</dbReference>
<sequence>MVPVALRRLWPLHPACFEQPRHELYMLLLAVKAGSSKENMKESDEFSIGQADSKLPSLNLEHVPTNEMEAVLDFNEKLDVGLFDSVVQTFYSEPESHERFKAKVVLELFETHPNAFRRVNPIMQQSSMQESKILALGILNQRIKSGWKALPPEERADIKNYIVQVIIDVSSTDQALITNRRLLAKLNLTLVQILKQEWPHNWPSFIPEIVRSSKQNLALCENNMVILQLLSEEIFDFSAEQMTQAKTKNLKNQMCNEFSEVFQLCFEILQTAQQPSLVTATLETLRRFLNWIPLGYIFQTNLVEILEKFVENPITEDIALYSLELIHQLLMENPPPNPGDGAKNQLAQKIVENACYGREQQQTTQVATSHGNFTVGASTEPHTILQKKISKADTQQQLIIPSPMPAGIDSHTLPREPQEVTQATTQRIEELENQLIELKALKSWERQQLPEARQSEKQERNQRVVREKRERQKHTDFLNSIVSHATGMLEFREEQRKKGGKLGAVVKKFHQQVAKEEEKRLQRISQERLNAREVVGMVTDAEPDTCAQHDDDHAADDTEDQCSYDDEEGDEVEEDFAPPPPPSSYNRGRRTSVFAESKAPSLDKDYVKVAQRTRLKDVIRANLLFKDLDDEQFTDILNALVSKRVTAGEEVIRQGAVGDFFYVVEEGTLDVYMSRGGHPAVKVFDYGPNSSFGELALMYNAPSFAASVVATEDSVLWALDRVTFRRLLMENTCNRSMYVEPGEAKDTQTDENGIEHEIPGLKKGNHLSALNVEAALELPFYGSDALEEYVESTLGSGHHGADSRLLGGEDPNEWLAVNTVDFFNQINMLYGTITEFCTPRECPVMSAGPKYYCDGVQFKKPVKVSAPDYVNYVMEWVQKQLNDESLFPSNVSALYPKNFPSVVKAIFKRLFRVYAHIYHAHLEKIVQLGKHELLDDSFTRFVFFAVENGFVERRELARILTSDARTGVGAGRCGGVGALGVPSSTMDDERFQVYVTSTSLESNGISRRKTISFEVWNSMTVEGFERMVWWKFGMGSPDAKLFYRGRRLPNVGCLSDLDVHHGDTFFIGSYLHGGMPPKRRRQSDVGATPPAAKKPKPERIPEQNAKAHQRMGATRSKKIEMVDCADCGAQIKKTSAEVHKPKCKGRKTPKSSKSKKKRASKSRPAPTAIWKVRYLPEVNGITVGVPDVTEYDHPGGTSTPTERAAEASFIRRARLDSMFIKDLDVHGLLDLFRFCKLFRFPVRVMALAMKCAMETGEDLVDVDEVLANAGDFVAGFRQATEGGVKDQKPGSWDKSVYHWIRQVLEWDEITVDGMAFIHWLVKYAQRTAAYLVASTGVRDRNYGRNLMDLTTAERHILFHITLIPLEIEKGPHPETMLFHPILQHHIPQPLIILHVMLAILPTMLSHTYRTIRAIPSAEAVPSLERFYKVENLAKLEEARQLCNESFDGNVPPLHDYAKNHLTTPAPELLVAKVNVAGGDGLLGYDEGNFIMCSEELKDGWGLGKVVDFRGNGEGEIGRFDLGNVERRKGLHFLYDPTDVSGGKGKDRDNEGPEMSDEAAQALLEELIGEGDEEVVEEEESGDEGGDGEGLEEGEVDEDSDGAEGGGEMCEDDVGFAIRESLLASGGEFLGREGEGEGGFDGNVGLGGFRFTFGGEAAGHE</sequence>
<dbReference type="InterPro" id="IPR013598">
    <property type="entry name" value="Exportin-1/Importin-b-like"/>
</dbReference>
<organism evidence="8 9">
    <name type="scientific">Rhizophlyctis rosea</name>
    <dbReference type="NCBI Taxonomy" id="64517"/>
    <lineage>
        <taxon>Eukaryota</taxon>
        <taxon>Fungi</taxon>
        <taxon>Fungi incertae sedis</taxon>
        <taxon>Chytridiomycota</taxon>
        <taxon>Chytridiomycota incertae sedis</taxon>
        <taxon>Chytridiomycetes</taxon>
        <taxon>Rhizophlyctidales</taxon>
        <taxon>Rhizophlyctidaceae</taxon>
        <taxon>Rhizophlyctis</taxon>
    </lineage>
</organism>
<dbReference type="Pfam" id="PF03810">
    <property type="entry name" value="IBN_N"/>
    <property type="match status" value="1"/>
</dbReference>
<dbReference type="InterPro" id="IPR011989">
    <property type="entry name" value="ARM-like"/>
</dbReference>
<feature type="region of interest" description="Disordered" evidence="3">
    <location>
        <begin position="1135"/>
        <end position="1165"/>
    </location>
</feature>
<dbReference type="Gene3D" id="1.20.140.30">
    <property type="entry name" value="MOB kinase activator"/>
    <property type="match status" value="1"/>
</dbReference>
<dbReference type="Proteomes" id="UP001212841">
    <property type="component" value="Unassembled WGS sequence"/>
</dbReference>
<evidence type="ECO:0000259" key="5">
    <source>
        <dbReference type="PROSITE" id="PS50053"/>
    </source>
</evidence>
<feature type="binding site" evidence="1">
    <location>
        <position position="837"/>
    </location>
    <ligand>
        <name>Zn(2+)</name>
        <dbReference type="ChEBI" id="CHEBI:29105"/>
    </ligand>
</feature>
<feature type="binding site" evidence="1">
    <location>
        <position position="842"/>
    </location>
    <ligand>
        <name>Zn(2+)</name>
        <dbReference type="ChEBI" id="CHEBI:29105"/>
    </ligand>
</feature>
<feature type="coiled-coil region" evidence="2">
    <location>
        <begin position="421"/>
        <end position="448"/>
    </location>
</feature>
<dbReference type="Gene3D" id="2.60.120.10">
    <property type="entry name" value="Jelly Rolls"/>
    <property type="match status" value="1"/>
</dbReference>
<feature type="region of interest" description="Disordered" evidence="3">
    <location>
        <begin position="1072"/>
        <end position="1114"/>
    </location>
</feature>
<dbReference type="InterPro" id="IPR036703">
    <property type="entry name" value="MOB_kinase_act_sf"/>
</dbReference>
<dbReference type="SUPFAM" id="SSF54236">
    <property type="entry name" value="Ubiquitin-like"/>
    <property type="match status" value="1"/>
</dbReference>
<evidence type="ECO:0000259" key="7">
    <source>
        <dbReference type="PROSITE" id="PS51204"/>
    </source>
</evidence>
<dbReference type="Pfam" id="PF07529">
    <property type="entry name" value="HSA"/>
    <property type="match status" value="1"/>
</dbReference>
<dbReference type="InterPro" id="IPR000626">
    <property type="entry name" value="Ubiquitin-like_dom"/>
</dbReference>
<evidence type="ECO:0000313" key="8">
    <source>
        <dbReference type="EMBL" id="KAJ3054438.1"/>
    </source>
</evidence>
<feature type="region of interest" description="Disordered" evidence="3">
    <location>
        <begin position="448"/>
        <end position="472"/>
    </location>
</feature>
<dbReference type="PROSITE" id="PS50042">
    <property type="entry name" value="CNMP_BINDING_3"/>
    <property type="match status" value="1"/>
</dbReference>
<feature type="region of interest" description="Disordered" evidence="3">
    <location>
        <begin position="543"/>
        <end position="592"/>
    </location>
</feature>
<dbReference type="Gene3D" id="1.20.5.170">
    <property type="match status" value="1"/>
</dbReference>
<accession>A0AAD5X4A6</accession>
<feature type="domain" description="Importin N-terminal" evidence="6">
    <location>
        <begin position="102"/>
        <end position="168"/>
    </location>
</feature>